<evidence type="ECO:0000313" key="3">
    <source>
        <dbReference type="Proteomes" id="UP000641932"/>
    </source>
</evidence>
<dbReference type="EMBL" id="BMMS01000044">
    <property type="protein sequence ID" value="GGO99389.1"/>
    <property type="molecule type" value="Genomic_DNA"/>
</dbReference>
<reference evidence="2" key="1">
    <citation type="journal article" date="2014" name="Int. J. Syst. Evol. Microbiol.">
        <title>Complete genome sequence of Corynebacterium casei LMG S-19264T (=DSM 44701T), isolated from a smear-ripened cheese.</title>
        <authorList>
            <consortium name="US DOE Joint Genome Institute (JGI-PGF)"/>
            <person name="Walter F."/>
            <person name="Albersmeier A."/>
            <person name="Kalinowski J."/>
            <person name="Ruckert C."/>
        </authorList>
    </citation>
    <scope>NUCLEOTIDE SEQUENCE</scope>
    <source>
        <strain evidence="2">CGMCC 4.7201</strain>
    </source>
</reference>
<feature type="compositionally biased region" description="Low complexity" evidence="1">
    <location>
        <begin position="56"/>
        <end position="69"/>
    </location>
</feature>
<evidence type="ECO:0000256" key="1">
    <source>
        <dbReference type="SAM" id="MobiDB-lite"/>
    </source>
</evidence>
<protein>
    <submittedName>
        <fullName evidence="2">Uncharacterized protein</fullName>
    </submittedName>
</protein>
<keyword evidence="3" id="KW-1185">Reference proteome</keyword>
<sequence length="197" mass="20686">MTGTRLPTRAEKAAAGQLARALRAAAYRERTATVTASASPPGRLNMRQALARDAQRAAGATATATPWTRTVHRSSPTPPLRVGIAVDVSGSMSAAARADRLCRLDPRQDCLAHRPRLRSATVAYDHCPTAVTAPGRAPGRVTQFNADGLGHNLAEAIDVHPGASPSSTPTGSDTAWPRPSTPWRRESNSPSQARAAS</sequence>
<proteinExistence type="predicted"/>
<dbReference type="Proteomes" id="UP000641932">
    <property type="component" value="Unassembled WGS sequence"/>
</dbReference>
<feature type="compositionally biased region" description="Polar residues" evidence="1">
    <location>
        <begin position="188"/>
        <end position="197"/>
    </location>
</feature>
<evidence type="ECO:0000313" key="2">
    <source>
        <dbReference type="EMBL" id="GGO99389.1"/>
    </source>
</evidence>
<comment type="caution">
    <text evidence="2">The sequence shown here is derived from an EMBL/GenBank/DDBJ whole genome shotgun (WGS) entry which is preliminary data.</text>
</comment>
<feature type="region of interest" description="Disordered" evidence="1">
    <location>
        <begin position="158"/>
        <end position="197"/>
    </location>
</feature>
<feature type="region of interest" description="Disordered" evidence="1">
    <location>
        <begin position="56"/>
        <end position="78"/>
    </location>
</feature>
<feature type="compositionally biased region" description="Low complexity" evidence="1">
    <location>
        <begin position="161"/>
        <end position="175"/>
    </location>
</feature>
<accession>A0A918E207</accession>
<dbReference type="AlphaFoldDB" id="A0A918E207"/>
<reference evidence="2" key="2">
    <citation type="submission" date="2020-09" db="EMBL/GenBank/DDBJ databases">
        <authorList>
            <person name="Sun Q."/>
            <person name="Zhou Y."/>
        </authorList>
    </citation>
    <scope>NUCLEOTIDE SEQUENCE</scope>
    <source>
        <strain evidence="2">CGMCC 4.7201</strain>
    </source>
</reference>
<organism evidence="2 3">
    <name type="scientific">Wenjunlia tyrosinilytica</name>
    <dbReference type="NCBI Taxonomy" id="1544741"/>
    <lineage>
        <taxon>Bacteria</taxon>
        <taxon>Bacillati</taxon>
        <taxon>Actinomycetota</taxon>
        <taxon>Actinomycetes</taxon>
        <taxon>Kitasatosporales</taxon>
        <taxon>Streptomycetaceae</taxon>
        <taxon>Wenjunlia</taxon>
    </lineage>
</organism>
<name>A0A918E207_9ACTN</name>
<gene>
    <name evidence="2" type="ORF">GCM10012280_65730</name>
</gene>